<sequence length="186" mass="20576">MPPGRKGPPFSFFLQSFRSGQVGYNGVHYVTERVSLFLYFSATTSCSKNKLSSHLAESTTIPSSKMSKPLLLFVFMLFNILPYGSTSDANTADFRNSKPKKGPKPLYGMIMESSKNQRTSPVQHAVQETSSSRLAKAGGYTNMAPKTIYQPHSSRKSASCSIKPPSFFMAALNYVIFGLLLVTRFF</sequence>
<protein>
    <recommendedName>
        <fullName evidence="3">Transmembrane protein</fullName>
    </recommendedName>
</protein>
<keyword evidence="2" id="KW-1185">Reference proteome</keyword>
<evidence type="ECO:0000313" key="1">
    <source>
        <dbReference type="EMBL" id="MED6107337.1"/>
    </source>
</evidence>
<comment type="caution">
    <text evidence="1">The sequence shown here is derived from an EMBL/GenBank/DDBJ whole genome shotgun (WGS) entry which is preliminary data.</text>
</comment>
<reference evidence="1 2" key="1">
    <citation type="journal article" date="2023" name="Plants (Basel)">
        <title>Bridging the Gap: Combining Genomics and Transcriptomics Approaches to Understand Stylosanthes scabra, an Orphan Legume from the Brazilian Caatinga.</title>
        <authorList>
            <person name="Ferreira-Neto J.R.C."/>
            <person name="da Silva M.D."/>
            <person name="Binneck E."/>
            <person name="de Melo N.F."/>
            <person name="da Silva R.H."/>
            <person name="de Melo A.L.T.M."/>
            <person name="Pandolfi V."/>
            <person name="Bustamante F.O."/>
            <person name="Brasileiro-Vidal A.C."/>
            <person name="Benko-Iseppon A.M."/>
        </authorList>
    </citation>
    <scope>NUCLEOTIDE SEQUENCE [LARGE SCALE GENOMIC DNA]</scope>
    <source>
        <tissue evidence="1">Leaves</tissue>
    </source>
</reference>
<dbReference type="EMBL" id="JASCZI010000033">
    <property type="protein sequence ID" value="MED6107337.1"/>
    <property type="molecule type" value="Genomic_DNA"/>
</dbReference>
<evidence type="ECO:0008006" key="3">
    <source>
        <dbReference type="Google" id="ProtNLM"/>
    </source>
</evidence>
<accession>A0ABU6Q729</accession>
<dbReference type="Proteomes" id="UP001341840">
    <property type="component" value="Unassembled WGS sequence"/>
</dbReference>
<name>A0ABU6Q729_9FABA</name>
<proteinExistence type="predicted"/>
<evidence type="ECO:0000313" key="2">
    <source>
        <dbReference type="Proteomes" id="UP001341840"/>
    </source>
</evidence>
<gene>
    <name evidence="1" type="ORF">PIB30_012986</name>
</gene>
<organism evidence="1 2">
    <name type="scientific">Stylosanthes scabra</name>
    <dbReference type="NCBI Taxonomy" id="79078"/>
    <lineage>
        <taxon>Eukaryota</taxon>
        <taxon>Viridiplantae</taxon>
        <taxon>Streptophyta</taxon>
        <taxon>Embryophyta</taxon>
        <taxon>Tracheophyta</taxon>
        <taxon>Spermatophyta</taxon>
        <taxon>Magnoliopsida</taxon>
        <taxon>eudicotyledons</taxon>
        <taxon>Gunneridae</taxon>
        <taxon>Pentapetalae</taxon>
        <taxon>rosids</taxon>
        <taxon>fabids</taxon>
        <taxon>Fabales</taxon>
        <taxon>Fabaceae</taxon>
        <taxon>Papilionoideae</taxon>
        <taxon>50 kb inversion clade</taxon>
        <taxon>dalbergioids sensu lato</taxon>
        <taxon>Dalbergieae</taxon>
        <taxon>Pterocarpus clade</taxon>
        <taxon>Stylosanthes</taxon>
    </lineage>
</organism>